<organism evidence="1 2">
    <name type="scientific">Bosea vaviloviae</name>
    <dbReference type="NCBI Taxonomy" id="1526658"/>
    <lineage>
        <taxon>Bacteria</taxon>
        <taxon>Pseudomonadati</taxon>
        <taxon>Pseudomonadota</taxon>
        <taxon>Alphaproteobacteria</taxon>
        <taxon>Hyphomicrobiales</taxon>
        <taxon>Boseaceae</taxon>
        <taxon>Bosea</taxon>
    </lineage>
</organism>
<comment type="caution">
    <text evidence="1">The sequence shown here is derived from an EMBL/GenBank/DDBJ whole genome shotgun (WGS) entry which is preliminary data.</text>
</comment>
<gene>
    <name evidence="1" type="ORF">AE618_12060</name>
</gene>
<dbReference type="PATRIC" id="fig|1526658.3.peg.3845"/>
<keyword evidence="2" id="KW-1185">Reference proteome</keyword>
<reference evidence="1 2" key="1">
    <citation type="submission" date="2015-07" db="EMBL/GenBank/DDBJ databases">
        <title>Whole genome sequencing of Bosea vaviloviae isolated from cave pool.</title>
        <authorList>
            <person name="Tan N.E.H."/>
            <person name="Lee Y.P."/>
            <person name="Gan H.M."/>
            <person name="Barton H."/>
            <person name="Savka M.A."/>
        </authorList>
    </citation>
    <scope>NUCLEOTIDE SEQUENCE [LARGE SCALE GENOMIC DNA]</scope>
    <source>
        <strain evidence="1 2">SD260</strain>
    </source>
</reference>
<dbReference type="Proteomes" id="UP000037822">
    <property type="component" value="Unassembled WGS sequence"/>
</dbReference>
<dbReference type="InterPro" id="IPR009734">
    <property type="entry name" value="Myoviridae_GpU"/>
</dbReference>
<proteinExistence type="predicted"/>
<sequence length="142" mass="14912">MAGVPILAIGPHIFASLPLSLQKITEKTKVNWPAAARFGIGPARQFTGLGEDEFEIEGLYFDQEWGGHAEYLALKVTQRAGEPVELLGAATGGFGASIFGTVVILEVGATHEHIDFSGIGRKVAFTVKLAPFGGDSAFGGLL</sequence>
<evidence type="ECO:0000313" key="2">
    <source>
        <dbReference type="Proteomes" id="UP000037822"/>
    </source>
</evidence>
<evidence type="ECO:0000313" key="1">
    <source>
        <dbReference type="EMBL" id="KPH80515.1"/>
    </source>
</evidence>
<dbReference type="OrthoDB" id="1550902at2"/>
<dbReference type="AlphaFoldDB" id="A0A0N1FE70"/>
<accession>A0A0N1FE70</accession>
<protein>
    <recommendedName>
        <fullName evidence="3">Phage tail protein</fullName>
    </recommendedName>
</protein>
<evidence type="ECO:0008006" key="3">
    <source>
        <dbReference type="Google" id="ProtNLM"/>
    </source>
</evidence>
<dbReference type="RefSeq" id="WP_054209305.1">
    <property type="nucleotide sequence ID" value="NZ_LGSZ01000040.1"/>
</dbReference>
<dbReference type="Pfam" id="PF06995">
    <property type="entry name" value="Phage_P2_GpU"/>
    <property type="match status" value="1"/>
</dbReference>
<dbReference type="EMBL" id="LGSZ01000040">
    <property type="protein sequence ID" value="KPH80515.1"/>
    <property type="molecule type" value="Genomic_DNA"/>
</dbReference>
<name>A0A0N1FE70_9HYPH</name>